<dbReference type="Proteomes" id="UP000252357">
    <property type="component" value="Unassembled WGS sequence"/>
</dbReference>
<dbReference type="RefSeq" id="WP_114401690.1">
    <property type="nucleotide sequence ID" value="NZ_QPGB01000001.1"/>
</dbReference>
<organism evidence="9 10">
    <name type="scientific">Parvibium lacunae</name>
    <dbReference type="NCBI Taxonomy" id="1888893"/>
    <lineage>
        <taxon>Bacteria</taxon>
        <taxon>Pseudomonadati</taxon>
        <taxon>Pseudomonadota</taxon>
        <taxon>Betaproteobacteria</taxon>
        <taxon>Burkholderiales</taxon>
        <taxon>Alcaligenaceae</taxon>
        <taxon>Parvibium</taxon>
    </lineage>
</organism>
<keyword evidence="4 7" id="KW-0489">Methyltransferase</keyword>
<dbReference type="GO" id="GO:0032259">
    <property type="term" value="P:methylation"/>
    <property type="evidence" value="ECO:0007669"/>
    <property type="project" value="UniProtKB-KW"/>
</dbReference>
<dbReference type="AlphaFoldDB" id="A0A368L7A0"/>
<dbReference type="OrthoDB" id="9810066at2"/>
<comment type="similarity">
    <text evidence="2 7">Belongs to the methyltransferase superfamily. L-isoaspartyl/D-aspartyl protein methyltransferase family.</text>
</comment>
<dbReference type="Pfam" id="PF01135">
    <property type="entry name" value="PCMT"/>
    <property type="match status" value="1"/>
</dbReference>
<dbReference type="EC" id="2.1.1.77" evidence="7"/>
<dbReference type="PANTHER" id="PTHR11579:SF0">
    <property type="entry name" value="PROTEIN-L-ISOASPARTATE(D-ASPARTATE) O-METHYLTRANSFERASE"/>
    <property type="match status" value="1"/>
</dbReference>
<evidence type="ECO:0000256" key="7">
    <source>
        <dbReference type="HAMAP-Rule" id="MF_00090"/>
    </source>
</evidence>
<feature type="active site" evidence="7">
    <location>
        <position position="160"/>
    </location>
</feature>
<dbReference type="SUPFAM" id="SSF53335">
    <property type="entry name" value="S-adenosyl-L-methionine-dependent methyltransferases"/>
    <property type="match status" value="1"/>
</dbReference>
<dbReference type="InterPro" id="IPR029063">
    <property type="entry name" value="SAM-dependent_MTases_sf"/>
</dbReference>
<comment type="function">
    <text evidence="7">Catalyzes the methyl esterification of L-isoaspartyl residues in peptides and proteins that result from spontaneous decomposition of normal L-aspartyl and L-asparaginyl residues. It plays a role in the repair and/or degradation of damaged proteins.</text>
</comment>
<evidence type="ECO:0000313" key="10">
    <source>
        <dbReference type="Proteomes" id="UP000252357"/>
    </source>
</evidence>
<feature type="compositionally biased region" description="Low complexity" evidence="8">
    <location>
        <begin position="11"/>
        <end position="22"/>
    </location>
</feature>
<dbReference type="CDD" id="cd02440">
    <property type="entry name" value="AdoMet_MTases"/>
    <property type="match status" value="1"/>
</dbReference>
<feature type="region of interest" description="Disordered" evidence="8">
    <location>
        <begin position="41"/>
        <end position="86"/>
    </location>
</feature>
<accession>A0A368L7A0</accession>
<keyword evidence="5 7" id="KW-0808">Transferase</keyword>
<dbReference type="PANTHER" id="PTHR11579">
    <property type="entry name" value="PROTEIN-L-ISOASPARTATE O-METHYLTRANSFERASE"/>
    <property type="match status" value="1"/>
</dbReference>
<protein>
    <recommendedName>
        <fullName evidence="7">Protein-L-isoaspartate O-methyltransferase</fullName>
        <ecNumber evidence="7">2.1.1.77</ecNumber>
    </recommendedName>
    <alternativeName>
        <fullName evidence="7">L-isoaspartyl protein carboxyl methyltransferase</fullName>
    </alternativeName>
    <alternativeName>
        <fullName evidence="7">Protein L-isoaspartyl methyltransferase</fullName>
    </alternativeName>
    <alternativeName>
        <fullName evidence="7">Protein-beta-aspartate methyltransferase</fullName>
        <shortName evidence="7">PIMT</shortName>
    </alternativeName>
</protein>
<dbReference type="FunFam" id="3.40.50.150:FF:000010">
    <property type="entry name" value="Protein-L-isoaspartate O-methyltransferase"/>
    <property type="match status" value="1"/>
</dbReference>
<dbReference type="NCBIfam" id="NF001453">
    <property type="entry name" value="PRK00312.1"/>
    <property type="match status" value="1"/>
</dbReference>
<dbReference type="InterPro" id="IPR000682">
    <property type="entry name" value="PCMT"/>
</dbReference>
<gene>
    <name evidence="7" type="primary">pcm</name>
    <name evidence="9" type="ORF">DU000_02105</name>
</gene>
<evidence type="ECO:0000256" key="5">
    <source>
        <dbReference type="ARBA" id="ARBA00022679"/>
    </source>
</evidence>
<dbReference type="NCBIfam" id="TIGR00080">
    <property type="entry name" value="pimt"/>
    <property type="match status" value="1"/>
</dbReference>
<proteinExistence type="inferred from homology"/>
<evidence type="ECO:0000256" key="6">
    <source>
        <dbReference type="ARBA" id="ARBA00022691"/>
    </source>
</evidence>
<comment type="subcellular location">
    <subcellularLocation>
        <location evidence="1 7">Cytoplasm</location>
    </subcellularLocation>
</comment>
<dbReference type="GO" id="GO:0005737">
    <property type="term" value="C:cytoplasm"/>
    <property type="evidence" value="ECO:0007669"/>
    <property type="project" value="UniProtKB-SubCell"/>
</dbReference>
<dbReference type="HAMAP" id="MF_00090">
    <property type="entry name" value="PIMT"/>
    <property type="match status" value="1"/>
</dbReference>
<comment type="caution">
    <text evidence="9">The sequence shown here is derived from an EMBL/GenBank/DDBJ whole genome shotgun (WGS) entry which is preliminary data.</text>
</comment>
<dbReference type="Gene3D" id="3.40.50.150">
    <property type="entry name" value="Vaccinia Virus protein VP39"/>
    <property type="match status" value="1"/>
</dbReference>
<evidence type="ECO:0000256" key="3">
    <source>
        <dbReference type="ARBA" id="ARBA00022490"/>
    </source>
</evidence>
<evidence type="ECO:0000256" key="4">
    <source>
        <dbReference type="ARBA" id="ARBA00022603"/>
    </source>
</evidence>
<dbReference type="GO" id="GO:0004719">
    <property type="term" value="F:protein-L-isoaspartate (D-aspartate) O-methyltransferase activity"/>
    <property type="evidence" value="ECO:0007669"/>
    <property type="project" value="UniProtKB-UniRule"/>
</dbReference>
<evidence type="ECO:0000313" key="9">
    <source>
        <dbReference type="EMBL" id="RCS59540.1"/>
    </source>
</evidence>
<sequence length="312" mass="33802">MKKTSRSPHSARATPAKPAALAGVTPRYGVAQRVATEPLNKGAGRVVSGHRSPVQPAPLQATNKPIGSTRQSAVRENREVATPSPGRTVAASAMLRVDVGIASERARQQMVQRLQQQGIRDPQVLQAMLQVPRHHFVEEGLASRAYEDTALPIGHAQTISQPYIVARMIEYLRAGQGIEKVLEIGTGCGYQAAVLGGVFTEVYSIERIRALHDLARQNLRPLRLPNVRLSFGDGMLGLPQAAPFDGLILAAAGMALPAPLLAQIRPGGRILAPVQHADGKQYLWLYEQPRPGEWVQQQLEAVRFVPLLHGVL</sequence>
<feature type="region of interest" description="Disordered" evidence="8">
    <location>
        <begin position="1"/>
        <end position="24"/>
    </location>
</feature>
<keyword evidence="3 7" id="KW-0963">Cytoplasm</keyword>
<keyword evidence="10" id="KW-1185">Reference proteome</keyword>
<dbReference type="GO" id="GO:0030091">
    <property type="term" value="P:protein repair"/>
    <property type="evidence" value="ECO:0007669"/>
    <property type="project" value="UniProtKB-UniRule"/>
</dbReference>
<feature type="compositionally biased region" description="Polar residues" evidence="8">
    <location>
        <begin position="60"/>
        <end position="72"/>
    </location>
</feature>
<evidence type="ECO:0000256" key="8">
    <source>
        <dbReference type="SAM" id="MobiDB-lite"/>
    </source>
</evidence>
<keyword evidence="6 7" id="KW-0949">S-adenosyl-L-methionine</keyword>
<reference evidence="9 10" key="1">
    <citation type="journal article" date="2018" name="Int. J. Syst. Evol. Microbiol.">
        <title>Parvibium lacunae gen. nov., sp. nov., a new member of the family Alcaligenaceae isolated from a freshwater pond.</title>
        <authorList>
            <person name="Chen W.M."/>
            <person name="Xie P.B."/>
            <person name="Hsu M.Y."/>
            <person name="Sheu S.Y."/>
        </authorList>
    </citation>
    <scope>NUCLEOTIDE SEQUENCE [LARGE SCALE GENOMIC DNA]</scope>
    <source>
        <strain evidence="9 10">KMB9</strain>
    </source>
</reference>
<evidence type="ECO:0000256" key="2">
    <source>
        <dbReference type="ARBA" id="ARBA00005369"/>
    </source>
</evidence>
<name>A0A368L7A0_9BURK</name>
<comment type="catalytic activity">
    <reaction evidence="7">
        <text>[protein]-L-isoaspartate + S-adenosyl-L-methionine = [protein]-L-isoaspartate alpha-methyl ester + S-adenosyl-L-homocysteine</text>
        <dbReference type="Rhea" id="RHEA:12705"/>
        <dbReference type="Rhea" id="RHEA-COMP:12143"/>
        <dbReference type="Rhea" id="RHEA-COMP:12144"/>
        <dbReference type="ChEBI" id="CHEBI:57856"/>
        <dbReference type="ChEBI" id="CHEBI:59789"/>
        <dbReference type="ChEBI" id="CHEBI:90596"/>
        <dbReference type="ChEBI" id="CHEBI:90598"/>
        <dbReference type="EC" id="2.1.1.77"/>
    </reaction>
</comment>
<dbReference type="EMBL" id="QPGB01000001">
    <property type="protein sequence ID" value="RCS59540.1"/>
    <property type="molecule type" value="Genomic_DNA"/>
</dbReference>
<evidence type="ECO:0000256" key="1">
    <source>
        <dbReference type="ARBA" id="ARBA00004496"/>
    </source>
</evidence>